<protein>
    <submittedName>
        <fullName evidence="2">Uncharacterized protein</fullName>
    </submittedName>
</protein>
<organism evidence="2 3">
    <name type="scientific">Polarella glacialis</name>
    <name type="common">Dinoflagellate</name>
    <dbReference type="NCBI Taxonomy" id="89957"/>
    <lineage>
        <taxon>Eukaryota</taxon>
        <taxon>Sar</taxon>
        <taxon>Alveolata</taxon>
        <taxon>Dinophyceae</taxon>
        <taxon>Suessiales</taxon>
        <taxon>Suessiaceae</taxon>
        <taxon>Polarella</taxon>
    </lineage>
</organism>
<accession>A0A813F4U6</accession>
<proteinExistence type="predicted"/>
<keyword evidence="3" id="KW-1185">Reference proteome</keyword>
<feature type="compositionally biased region" description="Basic and acidic residues" evidence="1">
    <location>
        <begin position="159"/>
        <end position="170"/>
    </location>
</feature>
<dbReference type="EMBL" id="CAJNNV010024316">
    <property type="protein sequence ID" value="CAE8609427.1"/>
    <property type="molecule type" value="Genomic_DNA"/>
</dbReference>
<evidence type="ECO:0000313" key="3">
    <source>
        <dbReference type="Proteomes" id="UP000654075"/>
    </source>
</evidence>
<name>A0A813F4U6_POLGL</name>
<dbReference type="Proteomes" id="UP000654075">
    <property type="component" value="Unassembled WGS sequence"/>
</dbReference>
<dbReference type="AlphaFoldDB" id="A0A813F4U6"/>
<reference evidence="2" key="1">
    <citation type="submission" date="2021-02" db="EMBL/GenBank/DDBJ databases">
        <authorList>
            <person name="Dougan E. K."/>
            <person name="Rhodes N."/>
            <person name="Thang M."/>
            <person name="Chan C."/>
        </authorList>
    </citation>
    <scope>NUCLEOTIDE SEQUENCE</scope>
</reference>
<evidence type="ECO:0000256" key="1">
    <source>
        <dbReference type="SAM" id="MobiDB-lite"/>
    </source>
</evidence>
<feature type="region of interest" description="Disordered" evidence="1">
    <location>
        <begin position="134"/>
        <end position="170"/>
    </location>
</feature>
<evidence type="ECO:0000313" key="2">
    <source>
        <dbReference type="EMBL" id="CAE8609427.1"/>
    </source>
</evidence>
<gene>
    <name evidence="2" type="ORF">PGLA1383_LOCUS27253</name>
</gene>
<sequence length="170" mass="19307">MDTLYTYTGKGIIPQGYGDPLEFVRKLSAHMKHAKAKHLSLKLFTEVVSQGDSILGIVPDGKKRAEKIYNLVNSYAKDPMKGLKRKELSKVPLRIWCKPAAEGDEEGALPCDDGEEYALCDDEEFSNMEKVVQEHLARRGPGPTPQSDEPLTHRRHYHDLHLSRPRREEL</sequence>
<comment type="caution">
    <text evidence="2">The sequence shown here is derived from an EMBL/GenBank/DDBJ whole genome shotgun (WGS) entry which is preliminary data.</text>
</comment>